<organism evidence="2 3">
    <name type="scientific">Daphnia pulex</name>
    <name type="common">Water flea</name>
    <dbReference type="NCBI Taxonomy" id="6669"/>
    <lineage>
        <taxon>Eukaryota</taxon>
        <taxon>Metazoa</taxon>
        <taxon>Ecdysozoa</taxon>
        <taxon>Arthropoda</taxon>
        <taxon>Crustacea</taxon>
        <taxon>Branchiopoda</taxon>
        <taxon>Diplostraca</taxon>
        <taxon>Cladocera</taxon>
        <taxon>Anomopoda</taxon>
        <taxon>Daphniidae</taxon>
        <taxon>Daphnia</taxon>
    </lineage>
</organism>
<evidence type="ECO:0000313" key="3">
    <source>
        <dbReference type="Proteomes" id="UP000000305"/>
    </source>
</evidence>
<dbReference type="AlphaFoldDB" id="E9HCN3"/>
<dbReference type="Proteomes" id="UP000000305">
    <property type="component" value="Unassembled WGS sequence"/>
</dbReference>
<feature type="region of interest" description="Disordered" evidence="1">
    <location>
        <begin position="143"/>
        <end position="169"/>
    </location>
</feature>
<name>E9HCN3_DAPPU</name>
<dbReference type="KEGG" id="dpx:DAPPUDRAFT_309414"/>
<dbReference type="EMBL" id="GL732620">
    <property type="protein sequence ID" value="EFX70506.1"/>
    <property type="molecule type" value="Genomic_DNA"/>
</dbReference>
<evidence type="ECO:0000256" key="1">
    <source>
        <dbReference type="SAM" id="MobiDB-lite"/>
    </source>
</evidence>
<sequence>MSRFDGCPENQQAVQVISERIGNVTDLAHRLDVALGNNADSYVDAYIMDDSVFDMEEIDVEVGFEETDSLCHESSPKDDDASKLSCYQSASSNCSWNSLSPGRTVVSKTLEQLDMKPMDDFRDYVNFTPTPSKLFLQTCTPSSGVGSSTSGGSIGGLSPNSSEDSGFGTGLRVYNGGSSGGSGKLFVKPDEPAATTGVDAGVGVGDKPVNKMDDLLGGSRFRSSICYARSASCDSLF</sequence>
<accession>E9HCN3</accession>
<protein>
    <submittedName>
        <fullName evidence="2">Uncharacterized protein</fullName>
    </submittedName>
</protein>
<dbReference type="HOGENOM" id="CLU_1171687_0_0_1"/>
<proteinExistence type="predicted"/>
<dbReference type="InParanoid" id="E9HCN3"/>
<keyword evidence="3" id="KW-1185">Reference proteome</keyword>
<reference evidence="2 3" key="1">
    <citation type="journal article" date="2011" name="Science">
        <title>The ecoresponsive genome of Daphnia pulex.</title>
        <authorList>
            <person name="Colbourne J.K."/>
            <person name="Pfrender M.E."/>
            <person name="Gilbert D."/>
            <person name="Thomas W.K."/>
            <person name="Tucker A."/>
            <person name="Oakley T.H."/>
            <person name="Tokishita S."/>
            <person name="Aerts A."/>
            <person name="Arnold G.J."/>
            <person name="Basu M.K."/>
            <person name="Bauer D.J."/>
            <person name="Caceres C.E."/>
            <person name="Carmel L."/>
            <person name="Casola C."/>
            <person name="Choi J.H."/>
            <person name="Detter J.C."/>
            <person name="Dong Q."/>
            <person name="Dusheyko S."/>
            <person name="Eads B.D."/>
            <person name="Frohlich T."/>
            <person name="Geiler-Samerotte K.A."/>
            <person name="Gerlach D."/>
            <person name="Hatcher P."/>
            <person name="Jogdeo S."/>
            <person name="Krijgsveld J."/>
            <person name="Kriventseva E.V."/>
            <person name="Kultz D."/>
            <person name="Laforsch C."/>
            <person name="Lindquist E."/>
            <person name="Lopez J."/>
            <person name="Manak J.R."/>
            <person name="Muller J."/>
            <person name="Pangilinan J."/>
            <person name="Patwardhan R.P."/>
            <person name="Pitluck S."/>
            <person name="Pritham E.J."/>
            <person name="Rechtsteiner A."/>
            <person name="Rho M."/>
            <person name="Rogozin I.B."/>
            <person name="Sakarya O."/>
            <person name="Salamov A."/>
            <person name="Schaack S."/>
            <person name="Shapiro H."/>
            <person name="Shiga Y."/>
            <person name="Skalitzky C."/>
            <person name="Smith Z."/>
            <person name="Souvorov A."/>
            <person name="Sung W."/>
            <person name="Tang Z."/>
            <person name="Tsuchiya D."/>
            <person name="Tu H."/>
            <person name="Vos H."/>
            <person name="Wang M."/>
            <person name="Wolf Y.I."/>
            <person name="Yamagata H."/>
            <person name="Yamada T."/>
            <person name="Ye Y."/>
            <person name="Shaw J.R."/>
            <person name="Andrews J."/>
            <person name="Crease T.J."/>
            <person name="Tang H."/>
            <person name="Lucas S.M."/>
            <person name="Robertson H.M."/>
            <person name="Bork P."/>
            <person name="Koonin E.V."/>
            <person name="Zdobnov E.M."/>
            <person name="Grigoriev I.V."/>
            <person name="Lynch M."/>
            <person name="Boore J.L."/>
        </authorList>
    </citation>
    <scope>NUCLEOTIDE SEQUENCE [LARGE SCALE GENOMIC DNA]</scope>
</reference>
<evidence type="ECO:0000313" key="2">
    <source>
        <dbReference type="EMBL" id="EFX70506.1"/>
    </source>
</evidence>
<gene>
    <name evidence="2" type="ORF">DAPPUDRAFT_309414</name>
</gene>